<feature type="domain" description="SLH" evidence="1">
    <location>
        <begin position="348"/>
        <end position="407"/>
    </location>
</feature>
<feature type="non-terminal residue" evidence="2">
    <location>
        <position position="1"/>
    </location>
</feature>
<dbReference type="EMBL" id="VDCQ01000081">
    <property type="protein sequence ID" value="TNJ60683.1"/>
    <property type="molecule type" value="Genomic_DNA"/>
</dbReference>
<dbReference type="Proteomes" id="UP000307943">
    <property type="component" value="Unassembled WGS sequence"/>
</dbReference>
<evidence type="ECO:0000313" key="3">
    <source>
        <dbReference type="Proteomes" id="UP000307943"/>
    </source>
</evidence>
<feature type="domain" description="SLH" evidence="1">
    <location>
        <begin position="224"/>
        <end position="282"/>
    </location>
</feature>
<feature type="domain" description="SLH" evidence="1">
    <location>
        <begin position="284"/>
        <end position="347"/>
    </location>
</feature>
<dbReference type="Pfam" id="PF00395">
    <property type="entry name" value="SLH"/>
    <property type="match status" value="3"/>
</dbReference>
<reference evidence="2 3" key="1">
    <citation type="submission" date="2019-05" db="EMBL/GenBank/DDBJ databases">
        <title>We sequenced the genome of Paenibacillus hemerocallicola KCTC 33185 for further insight into its adaptation and study the phylogeny of Paenibacillus.</title>
        <authorList>
            <person name="Narsing Rao M.P."/>
        </authorList>
    </citation>
    <scope>NUCLEOTIDE SEQUENCE [LARGE SCALE GENOMIC DNA]</scope>
    <source>
        <strain evidence="2 3">KCTC 33185</strain>
    </source>
</reference>
<dbReference type="PANTHER" id="PTHR43308">
    <property type="entry name" value="OUTER MEMBRANE PROTEIN ALPHA-RELATED"/>
    <property type="match status" value="1"/>
</dbReference>
<organism evidence="2 3">
    <name type="scientific">Paenibacillus hemerocallicola</name>
    <dbReference type="NCBI Taxonomy" id="1172614"/>
    <lineage>
        <taxon>Bacteria</taxon>
        <taxon>Bacillati</taxon>
        <taxon>Bacillota</taxon>
        <taxon>Bacilli</taxon>
        <taxon>Bacillales</taxon>
        <taxon>Paenibacillaceae</taxon>
        <taxon>Paenibacillus</taxon>
    </lineage>
</organism>
<sequence>SVYNSASGNALTALRWALGERTAADFAGPTFGSDVPPSGSFSVTTNGKYTVFALDAVGHSAVRTIEITNIVNTPPTQQPIDLDTGPGPAPLSESSKFSLEPGKAYTLTFEGLTLHIPAGAIERPTIISVEHLKNQIQHLLRPDQSLLSDAFELTKDVAGKFKMPIRLSFEWSDGKLGANQRAVLAYFDEVAAEWVVLGGTIDGNTLSGETDHFTKFAVLAYDALPEPGLTDIAGHWAESAIREGVAKGVLEGYPDGTFCPDRPVSRAEFTLLLQRIMAWPNGGRLSFQDTNDIPSWAADAIAAAVQARAVSGYPDDTFRPNANINRTEMVVLIAKAAGLRTSEAKEAAYADADEIAGWSRPFIVAAHEAGLIEGQSGNLFQPLASATRAEAIVLLLRMAAYMQTPDT</sequence>
<evidence type="ECO:0000259" key="1">
    <source>
        <dbReference type="PROSITE" id="PS51272"/>
    </source>
</evidence>
<dbReference type="InterPro" id="IPR001119">
    <property type="entry name" value="SLH_dom"/>
</dbReference>
<name>A0A5C4SXH9_9BACL</name>
<dbReference type="OrthoDB" id="504962at2"/>
<protein>
    <submittedName>
        <fullName evidence="2">S-layer homology domain-containing protein</fullName>
    </submittedName>
</protein>
<comment type="caution">
    <text evidence="2">The sequence shown here is derived from an EMBL/GenBank/DDBJ whole genome shotgun (WGS) entry which is preliminary data.</text>
</comment>
<dbReference type="AlphaFoldDB" id="A0A5C4SXH9"/>
<proteinExistence type="predicted"/>
<dbReference type="RefSeq" id="WP_139607011.1">
    <property type="nucleotide sequence ID" value="NZ_VDCQ01000081.1"/>
</dbReference>
<keyword evidence="3" id="KW-1185">Reference proteome</keyword>
<gene>
    <name evidence="2" type="ORF">FE784_35670</name>
</gene>
<accession>A0A5C4SXH9</accession>
<evidence type="ECO:0000313" key="2">
    <source>
        <dbReference type="EMBL" id="TNJ60683.1"/>
    </source>
</evidence>
<dbReference type="PROSITE" id="PS51272">
    <property type="entry name" value="SLH"/>
    <property type="match status" value="3"/>
</dbReference>
<dbReference type="PANTHER" id="PTHR43308:SF5">
    <property type="entry name" value="S-LAYER PROTEIN _ PEPTIDOGLYCAN ENDO-BETA-N-ACETYLGLUCOSAMINIDASE"/>
    <property type="match status" value="1"/>
</dbReference>
<dbReference type="Gene3D" id="2.60.220.30">
    <property type="match status" value="1"/>
</dbReference>
<dbReference type="InterPro" id="IPR051465">
    <property type="entry name" value="Cell_Envelope_Struct_Comp"/>
</dbReference>